<organism evidence="1 2">
    <name type="scientific">Ensifer adhaerens</name>
    <name type="common">Sinorhizobium morelense</name>
    <dbReference type="NCBI Taxonomy" id="106592"/>
    <lineage>
        <taxon>Bacteria</taxon>
        <taxon>Pseudomonadati</taxon>
        <taxon>Pseudomonadota</taxon>
        <taxon>Alphaproteobacteria</taxon>
        <taxon>Hyphomicrobiales</taxon>
        <taxon>Rhizobiaceae</taxon>
        <taxon>Sinorhizobium/Ensifer group</taxon>
        <taxon>Ensifer</taxon>
    </lineage>
</organism>
<dbReference type="EC" id="4.6.1.1" evidence="1"/>
<keyword evidence="1" id="KW-0456">Lyase</keyword>
<comment type="caution">
    <text evidence="1">The sequence shown here is derived from an EMBL/GenBank/DDBJ whole genome shotgun (WGS) entry which is preliminary data.</text>
</comment>
<dbReference type="Proteomes" id="UP000823773">
    <property type="component" value="Unassembled WGS sequence"/>
</dbReference>
<keyword evidence="2" id="KW-1185">Reference proteome</keyword>
<gene>
    <name evidence="1" type="ORF">J2Z19_001943</name>
</gene>
<name>A0ACC5SU78_ENSAD</name>
<dbReference type="EMBL" id="JAGGJR010000002">
    <property type="protein sequence ID" value="MBP1872231.1"/>
    <property type="molecule type" value="Genomic_DNA"/>
</dbReference>
<proteinExistence type="predicted"/>
<protein>
    <submittedName>
        <fullName evidence="1">Adenylate cyclase</fullName>
        <ecNumber evidence="1">4.6.1.1</ecNumber>
    </submittedName>
</protein>
<accession>A0ACC5SU78</accession>
<reference evidence="1" key="1">
    <citation type="submission" date="2021-03" db="EMBL/GenBank/DDBJ databases">
        <title>Genomic Encyclopedia of Type Strains, Phase IV (KMG-IV): sequencing the most valuable type-strain genomes for metagenomic binning, comparative biology and taxonomic classification.</title>
        <authorList>
            <person name="Goeker M."/>
        </authorList>
    </citation>
    <scope>NUCLEOTIDE SEQUENCE</scope>
    <source>
        <strain evidence="1">DSM 18131</strain>
    </source>
</reference>
<evidence type="ECO:0000313" key="2">
    <source>
        <dbReference type="Proteomes" id="UP000823773"/>
    </source>
</evidence>
<sequence length="638" mass="69815">MRWSKPLRLHLSVLVATLLLCISIPLIWMAFSQGREAAIVAGERQMRQMSLRLVEGYKYALTGGYEAVAVASTLQHVVSRPPLELEEKQAFFLEVLRNVPNATSMLAGYPDGSYIQAINAANPYVRTTLSAPEGTGFAIRIVAHENAGNIEIMRFLDAGGRFITERRSEGTTFDPRQRPWYRAVLQHQKPVSVGPFVSGTLKVPTLTIAAPMKDNGQIAVGVNIHLETVSRLLDAREISPRARSYILDEQDGLVAHSDPAMMSRILGLWTQRGEADDGAAKALDRTVDTVIRLRRDAKLANGDLARFELDGEPYLVEIAPVTFSDLFKGTSVAVVVPFDDLVSQANRQLVRNVVMAAIFVIAGVGASIVLARLISASLYQLAAEARKIGDLDFAGKGTSPSWISEINTRAGALAASRRAIAQFALYVPREVVRRIVDPADTSTKAARQDVTVLFTDIRDFTTISEQHPPEDVVEILSTYFELLNQIAERHRGTVVQYLGDSIFVMWNAPIRQADQVAFGCRCALAMSVAVDELNENNRKIGRPELQTRFGLHTGQAVVGSFGAISRQQYTAMGDTINVASRLEGLNKEFGTTILASAAIQHVVADQFAFRSLGPVKVNGRMEAVEIYELEQVSAGEPG</sequence>
<evidence type="ECO:0000313" key="1">
    <source>
        <dbReference type="EMBL" id="MBP1872231.1"/>
    </source>
</evidence>